<evidence type="ECO:0000256" key="4">
    <source>
        <dbReference type="ARBA" id="ARBA00023098"/>
    </source>
</evidence>
<comment type="subcellular location">
    <subcellularLocation>
        <location evidence="11">Cell membrane</location>
        <topology evidence="11">Peripheral membrane protein</topology>
    </subcellularLocation>
</comment>
<keyword evidence="9 11" id="KW-1208">Phospholipid metabolism</keyword>
<dbReference type="UniPathway" id="UPA00558">
    <property type="reaction ID" value="UER00616"/>
</dbReference>
<comment type="subunit">
    <text evidence="11">Heterodimer of a large membrane-associated beta subunit and a small pyruvoyl-containing alpha subunit.</text>
</comment>
<dbReference type="GO" id="GO:0006646">
    <property type="term" value="P:phosphatidylethanolamine biosynthetic process"/>
    <property type="evidence" value="ECO:0007669"/>
    <property type="project" value="UniProtKB-UniRule"/>
</dbReference>
<proteinExistence type="inferred from homology"/>
<evidence type="ECO:0000313" key="13">
    <source>
        <dbReference type="Proteomes" id="UP000184076"/>
    </source>
</evidence>
<comment type="catalytic activity">
    <reaction evidence="11">
        <text>a 1,2-diacyl-sn-glycero-3-phospho-L-serine + H(+) = a 1,2-diacyl-sn-glycero-3-phosphoethanolamine + CO2</text>
        <dbReference type="Rhea" id="RHEA:20828"/>
        <dbReference type="ChEBI" id="CHEBI:15378"/>
        <dbReference type="ChEBI" id="CHEBI:16526"/>
        <dbReference type="ChEBI" id="CHEBI:57262"/>
        <dbReference type="ChEBI" id="CHEBI:64612"/>
        <dbReference type="EC" id="4.1.1.65"/>
    </reaction>
</comment>
<keyword evidence="13" id="KW-1185">Reference proteome</keyword>
<evidence type="ECO:0000256" key="6">
    <source>
        <dbReference type="ARBA" id="ARBA00023145"/>
    </source>
</evidence>
<accession>A0A1M5G2Y7</accession>
<dbReference type="HAMAP" id="MF_00664">
    <property type="entry name" value="PS_decarb_PSD_A"/>
    <property type="match status" value="1"/>
</dbReference>
<comment type="cofactor">
    <cofactor evidence="11">
        <name>pyruvate</name>
        <dbReference type="ChEBI" id="CHEBI:15361"/>
    </cofactor>
    <text evidence="11">Binds 1 pyruvoyl group covalently per subunit.</text>
</comment>
<dbReference type="RefSeq" id="WP_073040952.1">
    <property type="nucleotide sequence ID" value="NZ_FQVB01000034.1"/>
</dbReference>
<organism evidence="12 13">
    <name type="scientific">Desulfacinum infernum DSM 9756</name>
    <dbReference type="NCBI Taxonomy" id="1121391"/>
    <lineage>
        <taxon>Bacteria</taxon>
        <taxon>Pseudomonadati</taxon>
        <taxon>Thermodesulfobacteriota</taxon>
        <taxon>Syntrophobacteria</taxon>
        <taxon>Syntrophobacterales</taxon>
        <taxon>Syntrophobacteraceae</taxon>
        <taxon>Desulfacinum</taxon>
    </lineage>
</organism>
<comment type="PTM">
    <text evidence="11">Is synthesized initially as an inactive proenzyme. Formation of the active enzyme involves a self-maturation process in which the active site pyruvoyl group is generated from an internal serine residue via an autocatalytic post-translational modification. Two non-identical subunits are generated from the proenzyme in this reaction, and the pyruvate is formed at the N-terminus of the alpha chain, which is derived from the carboxyl end of the proenzyme. The post-translation cleavage follows an unusual pathway, termed non-hydrolytic serinolysis, in which the side chain hydroxyl group of the serine supplies its oxygen atom to form the C-terminus of the beta chain, while the remainder of the serine residue undergoes an oxidative deamination to produce ammonia and the pyruvoyl prosthetic group on the alpha chain.</text>
</comment>
<name>A0A1M5G2Y7_9BACT</name>
<evidence type="ECO:0000256" key="8">
    <source>
        <dbReference type="ARBA" id="ARBA00023239"/>
    </source>
</evidence>
<evidence type="ECO:0000256" key="3">
    <source>
        <dbReference type="ARBA" id="ARBA00022793"/>
    </source>
</evidence>
<feature type="chain" id="PRO_5023429728" description="Phosphatidylserine decarboxylase beta chain" evidence="11">
    <location>
        <begin position="1"/>
        <end position="189"/>
    </location>
</feature>
<feature type="active site" description="Schiff-base intermediate with substrate; via pyruvic acid" evidence="11">
    <location>
        <position position="190"/>
    </location>
</feature>
<evidence type="ECO:0000256" key="11">
    <source>
        <dbReference type="HAMAP-Rule" id="MF_00664"/>
    </source>
</evidence>
<gene>
    <name evidence="11" type="primary">psd</name>
    <name evidence="12" type="ORF">SAMN02745206_03042</name>
</gene>
<dbReference type="OrthoDB" id="9790893at2"/>
<keyword evidence="8 11" id="KW-0456">Lyase</keyword>
<dbReference type="PANTHER" id="PTHR35809:SF1">
    <property type="entry name" value="ARCHAETIDYLSERINE DECARBOXYLASE PROENZYME-RELATED"/>
    <property type="match status" value="1"/>
</dbReference>
<dbReference type="GO" id="GO:0005886">
    <property type="term" value="C:plasma membrane"/>
    <property type="evidence" value="ECO:0007669"/>
    <property type="project" value="UniProtKB-SubCell"/>
</dbReference>
<evidence type="ECO:0000256" key="10">
    <source>
        <dbReference type="ARBA" id="ARBA00023317"/>
    </source>
</evidence>
<feature type="chain" id="PRO_5023429727" description="Phosphatidylserine decarboxylase alpha chain" evidence="11">
    <location>
        <begin position="190"/>
        <end position="221"/>
    </location>
</feature>
<dbReference type="STRING" id="1121391.SAMN02745206_03042"/>
<dbReference type="NCBIfam" id="NF003685">
    <property type="entry name" value="PRK05305.2-5"/>
    <property type="match status" value="1"/>
</dbReference>
<keyword evidence="3 11" id="KW-0210">Decarboxylase</keyword>
<evidence type="ECO:0000256" key="1">
    <source>
        <dbReference type="ARBA" id="ARBA00022475"/>
    </source>
</evidence>
<keyword evidence="1 11" id="KW-1003">Cell membrane</keyword>
<feature type="site" description="Cleavage (non-hydrolytic); by autocatalysis" evidence="11">
    <location>
        <begin position="189"/>
        <end position="190"/>
    </location>
</feature>
<dbReference type="AlphaFoldDB" id="A0A1M5G2Y7"/>
<evidence type="ECO:0000256" key="5">
    <source>
        <dbReference type="ARBA" id="ARBA00023136"/>
    </source>
</evidence>
<evidence type="ECO:0000256" key="9">
    <source>
        <dbReference type="ARBA" id="ARBA00023264"/>
    </source>
</evidence>
<dbReference type="InterPro" id="IPR033175">
    <property type="entry name" value="PSD-A"/>
</dbReference>
<comment type="pathway">
    <text evidence="11">Phospholipid metabolism; phosphatidylethanolamine biosynthesis; phosphatidylethanolamine from CDP-diacylglycerol: step 2/2.</text>
</comment>
<dbReference type="GO" id="GO:0004609">
    <property type="term" value="F:phosphatidylserine decarboxylase activity"/>
    <property type="evidence" value="ECO:0007669"/>
    <property type="project" value="UniProtKB-UniRule"/>
</dbReference>
<dbReference type="InterPro" id="IPR003817">
    <property type="entry name" value="PS_Dcarbxylase"/>
</dbReference>
<keyword evidence="10 11" id="KW-0670">Pyruvate</keyword>
<sequence>MPEDDFRKRARHIPFAREGLPYVSAAAFTTLVSAVSHWHPLTVILLATTLLMVHFFRDPVRWSNAGEGDVVCPADGRIIAVERRKETCFTNREMWKISIFMNIFNVHVNRVPVSGRVAGLHYRKGRFLAADRKRASLENEQNWLWIQSDDGRDVVLTQVAGLIARRIVCWPRVGDAVRRGERFGMIRFGSRVDLYIPLEGEVLVAKGQKVFAGETVLCRLK</sequence>
<comment type="function">
    <text evidence="11">Catalyzes the formation of phosphatidylethanolamine (PtdEtn) from phosphatidylserine (PtdSer).</text>
</comment>
<dbReference type="EC" id="4.1.1.65" evidence="11"/>
<reference evidence="13" key="1">
    <citation type="submission" date="2016-11" db="EMBL/GenBank/DDBJ databases">
        <authorList>
            <person name="Varghese N."/>
            <person name="Submissions S."/>
        </authorList>
    </citation>
    <scope>NUCLEOTIDE SEQUENCE [LARGE SCALE GENOMIC DNA]</scope>
    <source>
        <strain evidence="13">DSM 9756</strain>
    </source>
</reference>
<evidence type="ECO:0000256" key="2">
    <source>
        <dbReference type="ARBA" id="ARBA00022516"/>
    </source>
</evidence>
<dbReference type="Pfam" id="PF02666">
    <property type="entry name" value="PS_Dcarbxylase"/>
    <property type="match status" value="1"/>
</dbReference>
<evidence type="ECO:0000256" key="7">
    <source>
        <dbReference type="ARBA" id="ARBA00023209"/>
    </source>
</evidence>
<keyword evidence="6 11" id="KW-0865">Zymogen</keyword>
<feature type="modified residue" description="Pyruvic acid (Ser); by autocatalysis" evidence="11">
    <location>
        <position position="190"/>
    </location>
</feature>
<keyword evidence="5 11" id="KW-0472">Membrane</keyword>
<keyword evidence="7 11" id="KW-0594">Phospholipid biosynthesis</keyword>
<dbReference type="PANTHER" id="PTHR35809">
    <property type="entry name" value="ARCHAETIDYLSERINE DECARBOXYLASE PROENZYME-RELATED"/>
    <property type="match status" value="1"/>
</dbReference>
<dbReference type="NCBIfam" id="NF003678">
    <property type="entry name" value="PRK05305.1-2"/>
    <property type="match status" value="1"/>
</dbReference>
<dbReference type="Proteomes" id="UP000184076">
    <property type="component" value="Unassembled WGS sequence"/>
</dbReference>
<protein>
    <recommendedName>
        <fullName evidence="11">Phosphatidylserine decarboxylase proenzyme</fullName>
        <ecNumber evidence="11">4.1.1.65</ecNumber>
    </recommendedName>
    <component>
        <recommendedName>
            <fullName evidence="11">Phosphatidylserine decarboxylase alpha chain</fullName>
        </recommendedName>
    </component>
    <component>
        <recommendedName>
            <fullName evidence="11">Phosphatidylserine decarboxylase beta chain</fullName>
        </recommendedName>
    </component>
</protein>
<keyword evidence="4 11" id="KW-0443">Lipid metabolism</keyword>
<dbReference type="EMBL" id="FQVB01000034">
    <property type="protein sequence ID" value="SHF98083.1"/>
    <property type="molecule type" value="Genomic_DNA"/>
</dbReference>
<keyword evidence="2 11" id="KW-0444">Lipid biosynthesis</keyword>
<evidence type="ECO:0000313" key="12">
    <source>
        <dbReference type="EMBL" id="SHF98083.1"/>
    </source>
</evidence>
<comment type="similarity">
    <text evidence="11">Belongs to the phosphatidylserine decarboxylase family. PSD-A subfamily.</text>
</comment>